<comment type="caution">
    <text evidence="2">The sequence shown here is derived from an EMBL/GenBank/DDBJ whole genome shotgun (WGS) entry which is preliminary data.</text>
</comment>
<evidence type="ECO:0000313" key="2">
    <source>
        <dbReference type="EMBL" id="KKN84093.1"/>
    </source>
</evidence>
<dbReference type="EMBL" id="LAZR01000176">
    <property type="protein sequence ID" value="KKN84093.1"/>
    <property type="molecule type" value="Genomic_DNA"/>
</dbReference>
<dbReference type="PANTHER" id="PTHR46825:SF9">
    <property type="entry name" value="BETA-LACTAMASE-RELATED DOMAIN-CONTAINING PROTEIN"/>
    <property type="match status" value="1"/>
</dbReference>
<dbReference type="AlphaFoldDB" id="A0A0F9WYH9"/>
<dbReference type="InterPro" id="IPR050491">
    <property type="entry name" value="AmpC-like"/>
</dbReference>
<dbReference type="InterPro" id="IPR012338">
    <property type="entry name" value="Beta-lactam/transpept-like"/>
</dbReference>
<dbReference type="Pfam" id="PF00144">
    <property type="entry name" value="Beta-lactamase"/>
    <property type="match status" value="1"/>
</dbReference>
<accession>A0A0F9WYH9</accession>
<evidence type="ECO:0000259" key="1">
    <source>
        <dbReference type="Pfam" id="PF00144"/>
    </source>
</evidence>
<reference evidence="2" key="1">
    <citation type="journal article" date="2015" name="Nature">
        <title>Complex archaea that bridge the gap between prokaryotes and eukaryotes.</title>
        <authorList>
            <person name="Spang A."/>
            <person name="Saw J.H."/>
            <person name="Jorgensen S.L."/>
            <person name="Zaremba-Niedzwiedzka K."/>
            <person name="Martijn J."/>
            <person name="Lind A.E."/>
            <person name="van Eijk R."/>
            <person name="Schleper C."/>
            <person name="Guy L."/>
            <person name="Ettema T.J."/>
        </authorList>
    </citation>
    <scope>NUCLEOTIDE SEQUENCE</scope>
</reference>
<gene>
    <name evidence="2" type="ORF">LCGC14_0293000</name>
</gene>
<sequence length="449" mass="50869">MLFELNKSNLAKIDGLIAKEIAKMKIGGLSYAIIRDGEIVHKQGFGAKNLDKDLPADENTIYNIASVTKSFICSAIMILVDESKIAITDPAKKYIPLELGTESNPITIKHLMNHTSGIPDLANATFFYYMAREGLTIPPHAKLVPMSSENDFFRVINNGLEYSHEIDQYFHYNNYAYTMLALIITKVCGKDYREFIKERIFEPLDMKSTTFFPEEFKDNENLAQRYHVNPPDKGGNTRKIGKFDGNWFIAAAGGIYSCVKDMSIYMLMHLGKGSYRDIKVMSKESSNLMQTNSIKPGTMADKYLRHYSPLKSVGYGFGFFTNSNFYGFNSVRHGGNWFGGTADFIFIPSLKIGIVALANNLLGPRPVISSILAMIAGTPEDEIHFLNERNHFLKLTGIYEGYNETERLKISGEFLTLRVEEIEKYEFALPPTVFFPLNEDEMEPMEFFN</sequence>
<dbReference type="SUPFAM" id="SSF56601">
    <property type="entry name" value="beta-lactamase/transpeptidase-like"/>
    <property type="match status" value="1"/>
</dbReference>
<proteinExistence type="predicted"/>
<feature type="domain" description="Beta-lactamase-related" evidence="1">
    <location>
        <begin position="16"/>
        <end position="363"/>
    </location>
</feature>
<protein>
    <recommendedName>
        <fullName evidence="1">Beta-lactamase-related domain-containing protein</fullName>
    </recommendedName>
</protein>
<dbReference type="PANTHER" id="PTHR46825">
    <property type="entry name" value="D-ALANYL-D-ALANINE-CARBOXYPEPTIDASE/ENDOPEPTIDASE AMPH"/>
    <property type="match status" value="1"/>
</dbReference>
<dbReference type="InterPro" id="IPR001466">
    <property type="entry name" value="Beta-lactam-related"/>
</dbReference>
<dbReference type="Gene3D" id="3.40.710.10">
    <property type="entry name" value="DD-peptidase/beta-lactamase superfamily"/>
    <property type="match status" value="1"/>
</dbReference>
<organism evidence="2">
    <name type="scientific">marine sediment metagenome</name>
    <dbReference type="NCBI Taxonomy" id="412755"/>
    <lineage>
        <taxon>unclassified sequences</taxon>
        <taxon>metagenomes</taxon>
        <taxon>ecological metagenomes</taxon>
    </lineage>
</organism>
<name>A0A0F9WYH9_9ZZZZ</name>